<dbReference type="PANTHER" id="PTHR33434">
    <property type="entry name" value="DEGV DOMAIN-CONTAINING PROTEIN DR_1986-RELATED"/>
    <property type="match status" value="1"/>
</dbReference>
<dbReference type="NCBIfam" id="TIGR00762">
    <property type="entry name" value="DegV"/>
    <property type="match status" value="1"/>
</dbReference>
<dbReference type="Proteomes" id="UP000683246">
    <property type="component" value="Chromosome"/>
</dbReference>
<protein>
    <submittedName>
        <fullName evidence="2">DegV family protein</fullName>
    </submittedName>
</protein>
<dbReference type="InterPro" id="IPR003797">
    <property type="entry name" value="DegV"/>
</dbReference>
<dbReference type="SUPFAM" id="SSF82549">
    <property type="entry name" value="DAK1/DegV-like"/>
    <property type="match status" value="1"/>
</dbReference>
<dbReference type="Gene3D" id="3.30.1180.10">
    <property type="match status" value="1"/>
</dbReference>
<dbReference type="RefSeq" id="WP_212694691.1">
    <property type="nucleotide sequence ID" value="NZ_CP058649.1"/>
</dbReference>
<dbReference type="PROSITE" id="PS51482">
    <property type="entry name" value="DEGV"/>
    <property type="match status" value="1"/>
</dbReference>
<accession>A0A8J8MM17</accession>
<evidence type="ECO:0000256" key="1">
    <source>
        <dbReference type="ARBA" id="ARBA00023121"/>
    </source>
</evidence>
<dbReference type="Pfam" id="PF02645">
    <property type="entry name" value="DegV"/>
    <property type="match status" value="1"/>
</dbReference>
<dbReference type="AlphaFoldDB" id="A0A8J8MM17"/>
<dbReference type="PANTHER" id="PTHR33434:SF2">
    <property type="entry name" value="FATTY ACID-BINDING PROTEIN TM_1468"/>
    <property type="match status" value="1"/>
</dbReference>
<evidence type="ECO:0000313" key="3">
    <source>
        <dbReference type="Proteomes" id="UP000683246"/>
    </source>
</evidence>
<dbReference type="GO" id="GO:0008289">
    <property type="term" value="F:lipid binding"/>
    <property type="evidence" value="ECO:0007669"/>
    <property type="project" value="UniProtKB-KW"/>
</dbReference>
<proteinExistence type="predicted"/>
<gene>
    <name evidence="2" type="ORF">HZI73_17605</name>
</gene>
<keyword evidence="1" id="KW-0446">Lipid-binding</keyword>
<sequence length="293" mass="32863">MAKFEILCDSACDLPDALIEANSIDIIPFYISFDQKNYLRERVDITLDEFYEKLYHNFPKTSLPSVQDYMNKFKPYAKEGKSLLCMTLTSKFSGSYQSAVNARELILDEYPEATITVLDSRLCTVLQGLLVLQAARMREADLTLEETLDKIEALIPTGRIMYTIGTLDYLQKSGRIGKVGALAGNILKLKPMIIVRDGELHPYGTIRGRKKSLKKVIDMTKDHFDETGDSLSSYSWCMAYGAEKDESQKVVDQLINHLKIPCDIPLFRVGSTIGTSCGPDPVGVAFIKNYEAV</sequence>
<dbReference type="EMBL" id="CP058649">
    <property type="protein sequence ID" value="QUI24001.1"/>
    <property type="molecule type" value="Genomic_DNA"/>
</dbReference>
<dbReference type="InterPro" id="IPR043168">
    <property type="entry name" value="DegV_C"/>
</dbReference>
<evidence type="ECO:0000313" key="2">
    <source>
        <dbReference type="EMBL" id="QUI24001.1"/>
    </source>
</evidence>
<dbReference type="KEGG" id="vpy:HZI73_17605"/>
<keyword evidence="3" id="KW-1185">Reference proteome</keyword>
<organism evidence="2 3">
    <name type="scientific">Vallitalea pronyensis</name>
    <dbReference type="NCBI Taxonomy" id="1348613"/>
    <lineage>
        <taxon>Bacteria</taxon>
        <taxon>Bacillati</taxon>
        <taxon>Bacillota</taxon>
        <taxon>Clostridia</taxon>
        <taxon>Lachnospirales</taxon>
        <taxon>Vallitaleaceae</taxon>
        <taxon>Vallitalea</taxon>
    </lineage>
</organism>
<name>A0A8J8MM17_9FIRM</name>
<dbReference type="InterPro" id="IPR050270">
    <property type="entry name" value="DegV_domain_contain"/>
</dbReference>
<reference evidence="2" key="1">
    <citation type="submission" date="2020-07" db="EMBL/GenBank/DDBJ databases">
        <title>Vallitalea pronyensis genome.</title>
        <authorList>
            <person name="Postec A."/>
        </authorList>
    </citation>
    <scope>NUCLEOTIDE SEQUENCE</scope>
    <source>
        <strain evidence="2">FatNI3</strain>
    </source>
</reference>
<dbReference type="Gene3D" id="3.40.50.10170">
    <property type="match status" value="1"/>
</dbReference>